<dbReference type="InterPro" id="IPR036663">
    <property type="entry name" value="Fumarylacetoacetase_C_sf"/>
</dbReference>
<keyword evidence="2" id="KW-0479">Metal-binding</keyword>
<dbReference type="GO" id="GO:0016787">
    <property type="term" value="F:hydrolase activity"/>
    <property type="evidence" value="ECO:0007669"/>
    <property type="project" value="UniProtKB-KW"/>
</dbReference>
<dbReference type="EMBL" id="LVHI01000009">
    <property type="protein sequence ID" value="OAK55581.1"/>
    <property type="molecule type" value="Genomic_DNA"/>
</dbReference>
<dbReference type="PANTHER" id="PTHR42796">
    <property type="entry name" value="FUMARYLACETOACETATE HYDROLASE DOMAIN-CONTAINING PROTEIN 2A-RELATED"/>
    <property type="match status" value="1"/>
</dbReference>
<dbReference type="RefSeq" id="WP_068423584.1">
    <property type="nucleotide sequence ID" value="NZ_LVHI01000009.1"/>
</dbReference>
<reference evidence="4 5" key="1">
    <citation type="submission" date="2016-03" db="EMBL/GenBank/DDBJ databases">
        <title>Genome sequence of Rhodococcus kyotonensis KB10.</title>
        <authorList>
            <person name="Jeong H."/>
            <person name="Hong C.E."/>
            <person name="Jo S.H."/>
            <person name="Park J.M."/>
        </authorList>
    </citation>
    <scope>NUCLEOTIDE SEQUENCE [LARGE SCALE GENOMIC DNA]</scope>
    <source>
        <strain evidence="4 5">KB10</strain>
    </source>
</reference>
<dbReference type="AlphaFoldDB" id="A0A177YJH5"/>
<evidence type="ECO:0000313" key="5">
    <source>
        <dbReference type="Proteomes" id="UP000077519"/>
    </source>
</evidence>
<dbReference type="PANTHER" id="PTHR42796:SF4">
    <property type="entry name" value="FUMARYLACETOACETATE HYDROLASE DOMAIN-CONTAINING PROTEIN 2A"/>
    <property type="match status" value="1"/>
</dbReference>
<organism evidence="4 5">
    <name type="scientific">Rhodococcoides kyotonense</name>
    <dbReference type="NCBI Taxonomy" id="398843"/>
    <lineage>
        <taxon>Bacteria</taxon>
        <taxon>Bacillati</taxon>
        <taxon>Actinomycetota</taxon>
        <taxon>Actinomycetes</taxon>
        <taxon>Mycobacteriales</taxon>
        <taxon>Nocardiaceae</taxon>
        <taxon>Rhodococcoides</taxon>
    </lineage>
</organism>
<comment type="caution">
    <text evidence="4">The sequence shown here is derived from an EMBL/GenBank/DDBJ whole genome shotgun (WGS) entry which is preliminary data.</text>
</comment>
<evidence type="ECO:0000256" key="1">
    <source>
        <dbReference type="ARBA" id="ARBA00010211"/>
    </source>
</evidence>
<dbReference type="SUPFAM" id="SSF56529">
    <property type="entry name" value="FAH"/>
    <property type="match status" value="1"/>
</dbReference>
<accession>A0A177YJH5</accession>
<proteinExistence type="inferred from homology"/>
<comment type="similarity">
    <text evidence="1">Belongs to the FAH family.</text>
</comment>
<evidence type="ECO:0000259" key="3">
    <source>
        <dbReference type="Pfam" id="PF01557"/>
    </source>
</evidence>
<dbReference type="InterPro" id="IPR011234">
    <property type="entry name" value="Fumarylacetoacetase-like_C"/>
</dbReference>
<gene>
    <name evidence="4" type="ORF">A3K89_19735</name>
</gene>
<feature type="domain" description="Fumarylacetoacetase-like C-terminal" evidence="3">
    <location>
        <begin position="73"/>
        <end position="276"/>
    </location>
</feature>
<dbReference type="GO" id="GO:0046872">
    <property type="term" value="F:metal ion binding"/>
    <property type="evidence" value="ECO:0007669"/>
    <property type="project" value="UniProtKB-KW"/>
</dbReference>
<dbReference type="Proteomes" id="UP000077519">
    <property type="component" value="Unassembled WGS sequence"/>
</dbReference>
<sequence>MRIANHDGRLTLLTGNGAVDVADASAGRFDHRIEAIYDRWDEFIAWSRTPDARSTNPTGNASVGPVNPRPRQIFGVGLNYVDHAREAGSPLPTVPLLFTKFPSAIAGPNTEIELSGPSVDWEVELVVVIGRECVEVPAADAWDHVAGLTIGQDVSDRDVQLHGATAQFSFGKSFANFAPIGPVLVTPDEFDDPDALTLKCWVGDELMQDGTSSDLVFSIAQLIDYISRKVTLFPGDLIFTGTPAGVGLGRTPQRYLADGDVVTSEISGIGTMTNKFTAPGVPAARPVEHASAR</sequence>
<evidence type="ECO:0000256" key="2">
    <source>
        <dbReference type="ARBA" id="ARBA00022723"/>
    </source>
</evidence>
<keyword evidence="4" id="KW-0378">Hydrolase</keyword>
<name>A0A177YJH5_9NOCA</name>
<dbReference type="GO" id="GO:0019752">
    <property type="term" value="P:carboxylic acid metabolic process"/>
    <property type="evidence" value="ECO:0007669"/>
    <property type="project" value="UniProtKB-ARBA"/>
</dbReference>
<dbReference type="Gene3D" id="3.90.850.10">
    <property type="entry name" value="Fumarylacetoacetase-like, C-terminal domain"/>
    <property type="match status" value="1"/>
</dbReference>
<evidence type="ECO:0000313" key="4">
    <source>
        <dbReference type="EMBL" id="OAK55581.1"/>
    </source>
</evidence>
<protein>
    <submittedName>
        <fullName evidence="4">Fumarylacetoacetate hydrolase</fullName>
    </submittedName>
</protein>
<keyword evidence="5" id="KW-1185">Reference proteome</keyword>
<dbReference type="Pfam" id="PF01557">
    <property type="entry name" value="FAA_hydrolase"/>
    <property type="match status" value="1"/>
</dbReference>
<dbReference type="InterPro" id="IPR051121">
    <property type="entry name" value="FAH"/>
</dbReference>
<dbReference type="FunFam" id="3.90.850.10:FF:000002">
    <property type="entry name" value="2-hydroxyhepta-2,4-diene-1,7-dioate isomerase"/>
    <property type="match status" value="1"/>
</dbReference>
<dbReference type="GO" id="GO:0016853">
    <property type="term" value="F:isomerase activity"/>
    <property type="evidence" value="ECO:0007669"/>
    <property type="project" value="UniProtKB-ARBA"/>
</dbReference>